<dbReference type="InterPro" id="IPR001853">
    <property type="entry name" value="DSBA-like_thioredoxin_dom"/>
</dbReference>
<dbReference type="PANTHER" id="PTHR42943:SF2">
    <property type="entry name" value="GLUTATHIONE S-TRANSFERASE KAPPA 1"/>
    <property type="match status" value="1"/>
</dbReference>
<dbReference type="GO" id="GO:0004602">
    <property type="term" value="F:glutathione peroxidase activity"/>
    <property type="evidence" value="ECO:0007669"/>
    <property type="project" value="TreeGrafter"/>
</dbReference>
<evidence type="ECO:0000313" key="9">
    <source>
        <dbReference type="Proteomes" id="UP000286415"/>
    </source>
</evidence>
<evidence type="ECO:0000256" key="1">
    <source>
        <dbReference type="ARBA" id="ARBA00006494"/>
    </source>
</evidence>
<dbReference type="GO" id="GO:0006749">
    <property type="term" value="P:glutathione metabolic process"/>
    <property type="evidence" value="ECO:0007669"/>
    <property type="project" value="TreeGrafter"/>
</dbReference>
<dbReference type="InterPro" id="IPR036249">
    <property type="entry name" value="Thioredoxin-like_sf"/>
</dbReference>
<dbReference type="GO" id="GO:0005777">
    <property type="term" value="C:peroxisome"/>
    <property type="evidence" value="ECO:0007669"/>
    <property type="project" value="TreeGrafter"/>
</dbReference>
<evidence type="ECO:0000256" key="5">
    <source>
        <dbReference type="ARBA" id="ARBA00073833"/>
    </source>
</evidence>
<comment type="caution">
    <text evidence="8">The sequence shown here is derived from an EMBL/GenBank/DDBJ whole genome shotgun (WGS) entry which is preliminary data.</text>
</comment>
<dbReference type="InterPro" id="IPR051924">
    <property type="entry name" value="GST_Kappa/NadH"/>
</dbReference>
<keyword evidence="9" id="KW-1185">Reference proteome</keyword>
<dbReference type="Proteomes" id="UP000286415">
    <property type="component" value="Unassembled WGS sequence"/>
</dbReference>
<dbReference type="STRING" id="79923.A0A3R7FVV9"/>
<dbReference type="EC" id="2.5.1.18" evidence="2"/>
<evidence type="ECO:0000256" key="4">
    <source>
        <dbReference type="ARBA" id="ARBA00047960"/>
    </source>
</evidence>
<dbReference type="InParanoid" id="A0A3R7FVV9"/>
<dbReference type="Gene3D" id="3.40.30.10">
    <property type="entry name" value="Glutaredoxin"/>
    <property type="match status" value="1"/>
</dbReference>
<evidence type="ECO:0000313" key="8">
    <source>
        <dbReference type="EMBL" id="KAG5453032.1"/>
    </source>
</evidence>
<name>A0A3R7FVV9_CLOSI</name>
<evidence type="ECO:0000256" key="6">
    <source>
        <dbReference type="ARBA" id="ARBA00083519"/>
    </source>
</evidence>
<comment type="catalytic activity">
    <reaction evidence="4">
        <text>RX + glutathione = an S-substituted glutathione + a halide anion + H(+)</text>
        <dbReference type="Rhea" id="RHEA:16437"/>
        <dbReference type="ChEBI" id="CHEBI:15378"/>
        <dbReference type="ChEBI" id="CHEBI:16042"/>
        <dbReference type="ChEBI" id="CHEBI:17792"/>
        <dbReference type="ChEBI" id="CHEBI:57925"/>
        <dbReference type="ChEBI" id="CHEBI:90779"/>
        <dbReference type="EC" id="2.5.1.18"/>
    </reaction>
</comment>
<dbReference type="GO" id="GO:0004364">
    <property type="term" value="F:glutathione transferase activity"/>
    <property type="evidence" value="ECO:0007669"/>
    <property type="project" value="UniProtKB-EC"/>
</dbReference>
<dbReference type="EMBL" id="NIRI02000013">
    <property type="protein sequence ID" value="KAG5453032.1"/>
    <property type="molecule type" value="Genomic_DNA"/>
</dbReference>
<reference evidence="8 9" key="1">
    <citation type="journal article" date="2018" name="Biotechnol. Adv.">
        <title>Improved genomic resources and new bioinformatic workflow for the carcinogenic parasite Clonorchis sinensis: Biotechnological implications.</title>
        <authorList>
            <person name="Wang D."/>
            <person name="Korhonen P.K."/>
            <person name="Gasser R.B."/>
            <person name="Young N.D."/>
        </authorList>
    </citation>
    <scope>NUCLEOTIDE SEQUENCE [LARGE SCALE GENOMIC DNA]</scope>
    <source>
        <strain evidence="8">Cs-k2</strain>
    </source>
</reference>
<gene>
    <name evidence="8" type="ORF">CSKR_109454</name>
</gene>
<dbReference type="SUPFAM" id="SSF52833">
    <property type="entry name" value="Thioredoxin-like"/>
    <property type="match status" value="1"/>
</dbReference>
<sequence>MTVIPPRDIRFALKARSHAPGHGVTEYVICIPEGSDRSSGTFHASWTLYRFRFYSVKRTHYSDLKAFANAWATWQYLSPRISSSGMAARHRKGVTAERLLFIFCYNRLRNQRGLLDQMYRFTCFVSSDPPSFEVLMWLSLLERHWVALLDEPLLKHDCLDLLGSKNALQTTGTIDHHTVIREKYTKTSKRSKYGFAWVRCALATSSRYARCLSSVTRIAGQHCHATRRKHEEQSNRWHLHYDGHPGMRFTTRPKILLYFDIVSPYSWIGFEIACRYSQQWPVNFRFVPAYLGGIMHESGNKPPGMVPARGRYMVKDLARLASYYQIPLKWNDNVIAAMFNKRTVDTQRLLIAVALDSTDTSLSQSDRPESVVSAPPGSLLETVARNLWLRIWSTGEDITTTDSHRVVLQTSSPEKSSEWADSVLQKASSTVVKDLLKSNTKAALDLGAFGLPTFDVQVGGESHMVFGSDRFHIIADLVGEQYHGPLNELSTFQK</sequence>
<feature type="domain" description="DSBA-like thioredoxin" evidence="7">
    <location>
        <begin position="380"/>
        <end position="477"/>
    </location>
</feature>
<proteinExistence type="inferred from homology"/>
<dbReference type="Pfam" id="PF01323">
    <property type="entry name" value="DSBA"/>
    <property type="match status" value="2"/>
</dbReference>
<dbReference type="AlphaFoldDB" id="A0A3R7FVV9"/>
<accession>A0A3R7FVV9</accession>
<dbReference type="FunFam" id="3.40.30.10:FF:000096">
    <property type="entry name" value="Glutathione S-transferase kappa"/>
    <property type="match status" value="1"/>
</dbReference>
<dbReference type="OrthoDB" id="4664297at2759"/>
<dbReference type="GO" id="GO:0005739">
    <property type="term" value="C:mitochondrion"/>
    <property type="evidence" value="ECO:0007669"/>
    <property type="project" value="TreeGrafter"/>
</dbReference>
<keyword evidence="3" id="KW-0808">Transferase</keyword>
<comment type="similarity">
    <text evidence="1">Belongs to the GST superfamily. Kappa family.</text>
</comment>
<evidence type="ECO:0000256" key="3">
    <source>
        <dbReference type="ARBA" id="ARBA00022679"/>
    </source>
</evidence>
<evidence type="ECO:0000259" key="7">
    <source>
        <dbReference type="Pfam" id="PF01323"/>
    </source>
</evidence>
<evidence type="ECO:0000256" key="2">
    <source>
        <dbReference type="ARBA" id="ARBA00012452"/>
    </source>
</evidence>
<feature type="domain" description="DSBA-like thioredoxin" evidence="7">
    <location>
        <begin position="255"/>
        <end position="355"/>
    </location>
</feature>
<reference evidence="8 9" key="2">
    <citation type="journal article" date="2021" name="Genomics">
        <title>High-quality reference genome for Clonorchis sinensis.</title>
        <authorList>
            <person name="Young N.D."/>
            <person name="Stroehlein A.J."/>
            <person name="Kinkar L."/>
            <person name="Wang T."/>
            <person name="Sohn W.M."/>
            <person name="Chang B.C.H."/>
            <person name="Kaur P."/>
            <person name="Weisz D."/>
            <person name="Dudchenko O."/>
            <person name="Aiden E.L."/>
            <person name="Korhonen P.K."/>
            <person name="Gasser R.B."/>
        </authorList>
    </citation>
    <scope>NUCLEOTIDE SEQUENCE [LARGE SCALE GENOMIC DNA]</scope>
    <source>
        <strain evidence="8">Cs-k2</strain>
    </source>
</reference>
<organism evidence="8 9">
    <name type="scientific">Clonorchis sinensis</name>
    <name type="common">Chinese liver fluke</name>
    <dbReference type="NCBI Taxonomy" id="79923"/>
    <lineage>
        <taxon>Eukaryota</taxon>
        <taxon>Metazoa</taxon>
        <taxon>Spiralia</taxon>
        <taxon>Lophotrochozoa</taxon>
        <taxon>Platyhelminthes</taxon>
        <taxon>Trematoda</taxon>
        <taxon>Digenea</taxon>
        <taxon>Opisthorchiida</taxon>
        <taxon>Opisthorchiata</taxon>
        <taxon>Opisthorchiidae</taxon>
        <taxon>Clonorchis</taxon>
    </lineage>
</organism>
<dbReference type="PANTHER" id="PTHR42943">
    <property type="entry name" value="GLUTATHIONE S-TRANSFERASE KAPPA"/>
    <property type="match status" value="1"/>
</dbReference>
<protein>
    <recommendedName>
        <fullName evidence="5">Glutathione S-transferase kappa 1</fullName>
        <ecNumber evidence="2">2.5.1.18</ecNumber>
    </recommendedName>
    <alternativeName>
        <fullName evidence="6">GST class-kappa</fullName>
    </alternativeName>
</protein>